<evidence type="ECO:0000256" key="1">
    <source>
        <dbReference type="SAM" id="MobiDB-lite"/>
    </source>
</evidence>
<evidence type="ECO:0000313" key="3">
    <source>
        <dbReference type="Proteomes" id="UP001501495"/>
    </source>
</evidence>
<organism evidence="2 3">
    <name type="scientific">Nocardioides fonticola</name>
    <dbReference type="NCBI Taxonomy" id="450363"/>
    <lineage>
        <taxon>Bacteria</taxon>
        <taxon>Bacillati</taxon>
        <taxon>Actinomycetota</taxon>
        <taxon>Actinomycetes</taxon>
        <taxon>Propionibacteriales</taxon>
        <taxon>Nocardioidaceae</taxon>
        <taxon>Nocardioides</taxon>
    </lineage>
</organism>
<keyword evidence="2" id="KW-0067">ATP-binding</keyword>
<keyword evidence="3" id="KW-1185">Reference proteome</keyword>
<gene>
    <name evidence="2" type="ORF">GCM10022215_38390</name>
</gene>
<protein>
    <submittedName>
        <fullName evidence="2">ATP-binding protein</fullName>
    </submittedName>
</protein>
<dbReference type="SUPFAM" id="SSF52540">
    <property type="entry name" value="P-loop containing nucleoside triphosphate hydrolases"/>
    <property type="match status" value="1"/>
</dbReference>
<accession>A0ABP7XXW3</accession>
<name>A0ABP7XXW3_9ACTN</name>
<keyword evidence="2" id="KW-0547">Nucleotide-binding</keyword>
<dbReference type="GO" id="GO:0005524">
    <property type="term" value="F:ATP binding"/>
    <property type="evidence" value="ECO:0007669"/>
    <property type="project" value="UniProtKB-KW"/>
</dbReference>
<dbReference type="RefSeq" id="WP_344735108.1">
    <property type="nucleotide sequence ID" value="NZ_BAAAZH010000031.1"/>
</dbReference>
<sequence>MDVRIGATVDGQPAGFDTNSTRPLLLIGGVGRGKTTLARYLTRWWLADTARHAHVFAQGPTEWSDLVEDPEYPDNLTRPLGGACRRGTCLVVVDDIDLKDDGWLNLLPLGTARVILTSYGGNRLIERPLLEGDITCLGLIRPEHADAVETAALDGQGRLDWPLGTVPVVPDARGPMDRPCHRWQAPARSPMAVSR</sequence>
<feature type="region of interest" description="Disordered" evidence="1">
    <location>
        <begin position="174"/>
        <end position="195"/>
    </location>
</feature>
<dbReference type="Proteomes" id="UP001501495">
    <property type="component" value="Unassembled WGS sequence"/>
</dbReference>
<evidence type="ECO:0000313" key="2">
    <source>
        <dbReference type="EMBL" id="GAA4127671.1"/>
    </source>
</evidence>
<dbReference type="Gene3D" id="3.40.50.300">
    <property type="entry name" value="P-loop containing nucleotide triphosphate hydrolases"/>
    <property type="match status" value="1"/>
</dbReference>
<dbReference type="InterPro" id="IPR027417">
    <property type="entry name" value="P-loop_NTPase"/>
</dbReference>
<comment type="caution">
    <text evidence="2">The sequence shown here is derived from an EMBL/GenBank/DDBJ whole genome shotgun (WGS) entry which is preliminary data.</text>
</comment>
<reference evidence="3" key="1">
    <citation type="journal article" date="2019" name="Int. J. Syst. Evol. Microbiol.">
        <title>The Global Catalogue of Microorganisms (GCM) 10K type strain sequencing project: providing services to taxonomists for standard genome sequencing and annotation.</title>
        <authorList>
            <consortium name="The Broad Institute Genomics Platform"/>
            <consortium name="The Broad Institute Genome Sequencing Center for Infectious Disease"/>
            <person name="Wu L."/>
            <person name="Ma J."/>
        </authorList>
    </citation>
    <scope>NUCLEOTIDE SEQUENCE [LARGE SCALE GENOMIC DNA]</scope>
    <source>
        <strain evidence="3">JCM 16703</strain>
    </source>
</reference>
<dbReference type="EMBL" id="BAAAZH010000031">
    <property type="protein sequence ID" value="GAA4127671.1"/>
    <property type="molecule type" value="Genomic_DNA"/>
</dbReference>
<proteinExistence type="predicted"/>